<dbReference type="NCBIfam" id="NF008629">
    <property type="entry name" value="PRK11617.1"/>
    <property type="match status" value="1"/>
</dbReference>
<evidence type="ECO:0000256" key="4">
    <source>
        <dbReference type="ARBA" id="ARBA00022759"/>
    </source>
</evidence>
<dbReference type="GO" id="GO:0016891">
    <property type="term" value="F:RNA endonuclease activity producing 5'-phosphomonoesters, hydrolytic mechanism"/>
    <property type="evidence" value="ECO:0007669"/>
    <property type="project" value="TreeGrafter"/>
</dbReference>
<keyword evidence="4 6" id="KW-0255">Endonuclease</keyword>
<gene>
    <name evidence="6" type="primary">nfi</name>
    <name evidence="7" type="ORF">EER27_04315</name>
</gene>
<keyword evidence="3 6" id="KW-0540">Nuclease</keyword>
<keyword evidence="6" id="KW-0227">DNA damage</keyword>
<proteinExistence type="inferred from homology"/>
<feature type="site" description="Interaction with target DNA" evidence="6">
    <location>
        <position position="81"/>
    </location>
</feature>
<dbReference type="GO" id="GO:0000287">
    <property type="term" value="F:magnesium ion binding"/>
    <property type="evidence" value="ECO:0007669"/>
    <property type="project" value="UniProtKB-UniRule"/>
</dbReference>
<evidence type="ECO:0000256" key="2">
    <source>
        <dbReference type="ARBA" id="ARBA00022490"/>
    </source>
</evidence>
<dbReference type="Gene3D" id="3.30.2170.10">
    <property type="entry name" value="archaeoglobus fulgidus dsm 4304 superfamily"/>
    <property type="match status" value="1"/>
</dbReference>
<dbReference type="Proteomes" id="UP000267049">
    <property type="component" value="Unassembled WGS sequence"/>
</dbReference>
<name>A0A3M8T1N3_9GAMM</name>
<keyword evidence="6" id="KW-0460">Magnesium</keyword>
<comment type="catalytic activity">
    <reaction evidence="6">
        <text>Endonucleolytic cleavage at apurinic or apyrimidinic sites to products with a 5'-phosphate.</text>
        <dbReference type="EC" id="3.1.21.7"/>
    </reaction>
</comment>
<evidence type="ECO:0000256" key="6">
    <source>
        <dbReference type="HAMAP-Rule" id="MF_00801"/>
    </source>
</evidence>
<dbReference type="GO" id="GO:0006281">
    <property type="term" value="P:DNA repair"/>
    <property type="evidence" value="ECO:0007669"/>
    <property type="project" value="UniProtKB-UniRule"/>
</dbReference>
<dbReference type="CDD" id="cd06559">
    <property type="entry name" value="Endonuclease_V"/>
    <property type="match status" value="1"/>
</dbReference>
<evidence type="ECO:0000256" key="1">
    <source>
        <dbReference type="ARBA" id="ARBA00004496"/>
    </source>
</evidence>
<organism evidence="7 8">
    <name type="scientific">Montanilutibacter psychrotolerans</name>
    <dbReference type="NCBI Taxonomy" id="1327343"/>
    <lineage>
        <taxon>Bacteria</taxon>
        <taxon>Pseudomonadati</taxon>
        <taxon>Pseudomonadota</taxon>
        <taxon>Gammaproteobacteria</taxon>
        <taxon>Lysobacterales</taxon>
        <taxon>Lysobacteraceae</taxon>
        <taxon>Montanilutibacter</taxon>
    </lineage>
</organism>
<dbReference type="RefSeq" id="WP_123086807.1">
    <property type="nucleotide sequence ID" value="NZ_RIBS01000002.1"/>
</dbReference>
<protein>
    <recommendedName>
        <fullName evidence="6">Endonuclease V</fullName>
        <ecNumber evidence="6">3.1.21.7</ecNumber>
    </recommendedName>
    <alternativeName>
        <fullName evidence="6">Deoxyinosine 3'endonuclease</fullName>
    </alternativeName>
    <alternativeName>
        <fullName evidence="6">Deoxyribonuclease V</fullName>
        <shortName evidence="6">DNase V</shortName>
    </alternativeName>
</protein>
<evidence type="ECO:0000313" key="8">
    <source>
        <dbReference type="Proteomes" id="UP000267049"/>
    </source>
</evidence>
<evidence type="ECO:0000256" key="5">
    <source>
        <dbReference type="ARBA" id="ARBA00022801"/>
    </source>
</evidence>
<keyword evidence="6" id="KW-0479">Metal-binding</keyword>
<dbReference type="GO" id="GO:0043737">
    <property type="term" value="F:deoxyribonuclease V activity"/>
    <property type="evidence" value="ECO:0007669"/>
    <property type="project" value="UniProtKB-UniRule"/>
</dbReference>
<dbReference type="PANTHER" id="PTHR28511:SF1">
    <property type="entry name" value="ENDONUCLEASE V"/>
    <property type="match status" value="1"/>
</dbReference>
<accession>A0A3M8T1N3</accession>
<dbReference type="EMBL" id="RIBS01000002">
    <property type="protein sequence ID" value="RNF85020.1"/>
    <property type="molecule type" value="Genomic_DNA"/>
</dbReference>
<comment type="subcellular location">
    <subcellularLocation>
        <location evidence="1 6">Cytoplasm</location>
    </subcellularLocation>
</comment>
<keyword evidence="5 6" id="KW-0378">Hydrolase</keyword>
<dbReference type="GO" id="GO:0005737">
    <property type="term" value="C:cytoplasm"/>
    <property type="evidence" value="ECO:0007669"/>
    <property type="project" value="UniProtKB-SubCell"/>
</dbReference>
<dbReference type="AlphaFoldDB" id="A0A3M8T1N3"/>
<dbReference type="Pfam" id="PF04493">
    <property type="entry name" value="Endonuclease_5"/>
    <property type="match status" value="1"/>
</dbReference>
<dbReference type="HAMAP" id="MF_00801">
    <property type="entry name" value="Endonuclease_5"/>
    <property type="match status" value="1"/>
</dbReference>
<dbReference type="InterPro" id="IPR007581">
    <property type="entry name" value="Endonuclease-V"/>
</dbReference>
<keyword evidence="2 6" id="KW-0963">Cytoplasm</keyword>
<keyword evidence="6" id="KW-0234">DNA repair</keyword>
<sequence length="225" mass="24516">MHPYLDLPWPADEAAAEDQQRRLAPLVEREDRFADIRYVAGVDVAYAAHSDRLVAAAVVLDATSLAVVEQSLVEDVVRFPYIPGLFSFRELPPIAAALQRLQTPPDLIVCDGQGLAHPRRFGLACHLGVMFDVPVIGCGKTRLVGRHAPVGPARGEHADLLDGDEIIGSALRTRTGINPLYVSVGHRIGLASARDWVLRLSPTYRLPETTRAADHLVQEALKVAD</sequence>
<comment type="cofactor">
    <cofactor evidence="6">
        <name>Mg(2+)</name>
        <dbReference type="ChEBI" id="CHEBI:18420"/>
    </cofactor>
</comment>
<feature type="binding site" evidence="6">
    <location>
        <position position="111"/>
    </location>
    <ligand>
        <name>Mg(2+)</name>
        <dbReference type="ChEBI" id="CHEBI:18420"/>
    </ligand>
</feature>
<evidence type="ECO:0000256" key="3">
    <source>
        <dbReference type="ARBA" id="ARBA00022722"/>
    </source>
</evidence>
<dbReference type="GO" id="GO:0003727">
    <property type="term" value="F:single-stranded RNA binding"/>
    <property type="evidence" value="ECO:0007669"/>
    <property type="project" value="TreeGrafter"/>
</dbReference>
<dbReference type="PANTHER" id="PTHR28511">
    <property type="entry name" value="ENDONUCLEASE V"/>
    <property type="match status" value="1"/>
</dbReference>
<dbReference type="EC" id="3.1.21.7" evidence="6"/>
<comment type="similarity">
    <text evidence="6">Belongs to the endonuclease V family.</text>
</comment>
<feature type="binding site" evidence="6">
    <location>
        <position position="43"/>
    </location>
    <ligand>
        <name>Mg(2+)</name>
        <dbReference type="ChEBI" id="CHEBI:18420"/>
    </ligand>
</feature>
<dbReference type="OrthoDB" id="9790916at2"/>
<comment type="caution">
    <text evidence="7">The sequence shown here is derived from an EMBL/GenBank/DDBJ whole genome shotgun (WGS) entry which is preliminary data.</text>
</comment>
<comment type="function">
    <text evidence="6">DNA repair enzyme involved in the repair of deaminated bases. Selectively cleaves double-stranded DNA at the second phosphodiester bond 3' to a deoxyinosine leaving behind the intact lesion on the nicked DNA.</text>
</comment>
<evidence type="ECO:0000313" key="7">
    <source>
        <dbReference type="EMBL" id="RNF85020.1"/>
    </source>
</evidence>
<reference evidence="7 8" key="1">
    <citation type="submission" date="2018-11" db="EMBL/GenBank/DDBJ databases">
        <title>Lysobacter cryohumiis sp. nov., isolated from soil in the Tianshan Mountains, Xinjiang, China.</title>
        <authorList>
            <person name="Luo Y."/>
            <person name="Sheng H."/>
        </authorList>
    </citation>
    <scope>NUCLEOTIDE SEQUENCE [LARGE SCALE GENOMIC DNA]</scope>
    <source>
        <strain evidence="7 8">ZS60</strain>
    </source>
</reference>
<keyword evidence="8" id="KW-1185">Reference proteome</keyword>